<dbReference type="GeneID" id="36327252"/>
<dbReference type="InterPro" id="IPR050567">
    <property type="entry name" value="Mitochondrial_Carrier"/>
</dbReference>
<dbReference type="AlphaFoldDB" id="A0A1X6NFS4"/>
<dbReference type="InterPro" id="IPR018108">
    <property type="entry name" value="MCP_transmembrane"/>
</dbReference>
<feature type="transmembrane region" description="Helical" evidence="11">
    <location>
        <begin position="795"/>
        <end position="815"/>
    </location>
</feature>
<dbReference type="GO" id="GO:1990575">
    <property type="term" value="P:mitochondrial L-ornithine transmembrane transport"/>
    <property type="evidence" value="ECO:0007669"/>
    <property type="project" value="TreeGrafter"/>
</dbReference>
<comment type="similarity">
    <text evidence="2">Belongs to the mitochondrial carrier (TC 2.A.29) family.</text>
</comment>
<dbReference type="OrthoDB" id="193856at2759"/>
<proteinExistence type="inferred from homology"/>
<organism evidence="12 13">
    <name type="scientific">Postia placenta MAD-698-R-SB12</name>
    <dbReference type="NCBI Taxonomy" id="670580"/>
    <lineage>
        <taxon>Eukaryota</taxon>
        <taxon>Fungi</taxon>
        <taxon>Dikarya</taxon>
        <taxon>Basidiomycota</taxon>
        <taxon>Agaricomycotina</taxon>
        <taxon>Agaricomycetes</taxon>
        <taxon>Polyporales</taxon>
        <taxon>Adustoporiaceae</taxon>
        <taxon>Rhodonia</taxon>
    </lineage>
</organism>
<keyword evidence="13" id="KW-1185">Reference proteome</keyword>
<feature type="compositionally biased region" description="Polar residues" evidence="10">
    <location>
        <begin position="1"/>
        <end position="13"/>
    </location>
</feature>
<dbReference type="Gene3D" id="1.50.40.10">
    <property type="entry name" value="Mitochondrial carrier domain"/>
    <property type="match status" value="2"/>
</dbReference>
<keyword evidence="3" id="KW-0813">Transport</keyword>
<feature type="repeat" description="Solcar" evidence="9">
    <location>
        <begin position="836"/>
        <end position="922"/>
    </location>
</feature>
<comment type="subcellular location">
    <subcellularLocation>
        <location evidence="1">Mitochondrion membrane</location>
        <topology evidence="1">Multi-pass membrane protein</topology>
    </subcellularLocation>
</comment>
<protein>
    <submittedName>
        <fullName evidence="12">Uncharacterized protein</fullName>
    </submittedName>
</protein>
<evidence type="ECO:0000256" key="3">
    <source>
        <dbReference type="ARBA" id="ARBA00022448"/>
    </source>
</evidence>
<dbReference type="PANTHER" id="PTHR45624">
    <property type="entry name" value="MITOCHONDRIAL BASIC AMINO ACIDS TRANSPORTER-RELATED"/>
    <property type="match status" value="1"/>
</dbReference>
<feature type="compositionally biased region" description="Pro residues" evidence="10">
    <location>
        <begin position="293"/>
        <end position="307"/>
    </location>
</feature>
<evidence type="ECO:0000256" key="2">
    <source>
        <dbReference type="ARBA" id="ARBA00006375"/>
    </source>
</evidence>
<feature type="region of interest" description="Disordered" evidence="10">
    <location>
        <begin position="105"/>
        <end position="130"/>
    </location>
</feature>
<feature type="compositionally biased region" description="Acidic residues" evidence="10">
    <location>
        <begin position="381"/>
        <end position="420"/>
    </location>
</feature>
<feature type="transmembrane region" description="Helical" evidence="11">
    <location>
        <begin position="835"/>
        <end position="856"/>
    </location>
</feature>
<evidence type="ECO:0000256" key="7">
    <source>
        <dbReference type="ARBA" id="ARBA00023128"/>
    </source>
</evidence>
<feature type="compositionally biased region" description="Low complexity" evidence="10">
    <location>
        <begin position="105"/>
        <end position="123"/>
    </location>
</feature>
<dbReference type="InterPro" id="IPR023395">
    <property type="entry name" value="MCP_dom_sf"/>
</dbReference>
<feature type="repeat" description="Solcar" evidence="9">
    <location>
        <begin position="735"/>
        <end position="824"/>
    </location>
</feature>
<accession>A0A1X6NFS4</accession>
<evidence type="ECO:0000256" key="1">
    <source>
        <dbReference type="ARBA" id="ARBA00004225"/>
    </source>
</evidence>
<keyword evidence="8 9" id="KW-0472">Membrane</keyword>
<feature type="region of interest" description="Disordered" evidence="10">
    <location>
        <begin position="198"/>
        <end position="314"/>
    </location>
</feature>
<feature type="compositionally biased region" description="Basic and acidic residues" evidence="10">
    <location>
        <begin position="543"/>
        <end position="553"/>
    </location>
</feature>
<feature type="repeat" description="Solcar" evidence="9">
    <location>
        <begin position="625"/>
        <end position="710"/>
    </location>
</feature>
<evidence type="ECO:0000256" key="4">
    <source>
        <dbReference type="ARBA" id="ARBA00022692"/>
    </source>
</evidence>
<reference evidence="12 13" key="1">
    <citation type="submission" date="2017-04" db="EMBL/GenBank/DDBJ databases">
        <title>Genome Sequence of the Model Brown-Rot Fungus Postia placenta SB12.</title>
        <authorList>
            <consortium name="DOE Joint Genome Institute"/>
            <person name="Gaskell J."/>
            <person name="Kersten P."/>
            <person name="Larrondo L.F."/>
            <person name="Canessa P."/>
            <person name="Martinez D."/>
            <person name="Hibbett D."/>
            <person name="Schmoll M."/>
            <person name="Kubicek C.P."/>
            <person name="Martinez A.T."/>
            <person name="Yadav J."/>
            <person name="Master E."/>
            <person name="Magnuson J.K."/>
            <person name="James T."/>
            <person name="Yaver D."/>
            <person name="Berka R."/>
            <person name="Labutti K."/>
            <person name="Lipzen A."/>
            <person name="Aerts A."/>
            <person name="Barry K."/>
            <person name="Henrissat B."/>
            <person name="Blanchette R."/>
            <person name="Grigoriev I."/>
            <person name="Cullen D."/>
        </authorList>
    </citation>
    <scope>NUCLEOTIDE SEQUENCE [LARGE SCALE GENOMIC DNA]</scope>
    <source>
        <strain evidence="12 13">MAD-698-R-SB12</strain>
    </source>
</reference>
<keyword evidence="4 9" id="KW-0812">Transmembrane</keyword>
<feature type="region of interest" description="Disordered" evidence="10">
    <location>
        <begin position="519"/>
        <end position="561"/>
    </location>
</feature>
<name>A0A1X6NFS4_9APHY</name>
<dbReference type="PANTHER" id="PTHR45624:SF57">
    <property type="entry name" value="MITOCHONDRIAL SUBSTRATE CARRIER FAMILY PROTEIN L"/>
    <property type="match status" value="1"/>
</dbReference>
<sequence>MASQQPIPSTPGSGPNPHPLSALVAALATPSQQQPLAAFLPQIQTNPMLGLLLQSQALGQTSALQQLLNPLGVMSGAMHVNSESLLQQLVMLLAQTPAVPTAGAQTQGLQAATSTQAQGTPTQREQTPGDTAKLDTLAGKSQGDEQICIDALISRRAKGLSARQVLEALHGVNNHTAGSWKDYYLENQDHIDARIADQKSREQTIASSKTPVPPAAPQARDAGSTSQSRMTASRANVEPVEQRLPTSVRQQTAMVIKSTKSREKQSEAQTSRSRKPNSSKITRSHVSDKLLNIPPPPSRSPTPPPCPNMNVRGKGVSDVETDYLVRSIQWQLQQNPSASLHSMARRLADKLPTRSCNGWIWVIGKTYRKTVDQLIIQAGGQEEESEPESEDDQDDQDGADDEDDGWDDQELEYPPSDDGENEHPDSKPAELGAEDVNVVSPANKQAQIRAERIAIDIHFVAKFLADSGLWESDCPRMVVWRELEAKNHDRSAKSWAEFYRRHRLDVDYRILEYKQASVPQHEDEGADDSETDAASVSMHKRKRLEESSRKPSESHSIPLAKKPKLGENEILRVTRRDKFLMQAPIIQEVDVLQAQVGIWLFAQPKVLRTPSIRGGMSSEPSQSGHVRIVGSLAGIGSGLTKVAVGHGFDTIKTRLQCSPPGTYRNAVDCFLQIIRKESAFALYKGATPPAVGWAAIDSVLLGSLHNYRLFLIRHNMTEPVLGSDQRRLTLLGHGVAVFLPLAFALKTSQNSAFLATPMEMLKVKLQMQHQKAVADRQYKGPIDCARQVVRSQGVLGLWTGFTGSLAFRSNFLWMFMSFEMLMRGFASYKGTPYEISVPFANFLSGGLASFAFWTMAMPADNIKNRMMATPPTQLRPSFIGVVRRIYVEAGPRGFYRGLGPSFARAFPTNACALWVYEGLMRLLGAEKVGDIPHADVNPDA</sequence>
<feature type="compositionally biased region" description="Polar residues" evidence="10">
    <location>
        <begin position="244"/>
        <end position="253"/>
    </location>
</feature>
<evidence type="ECO:0000256" key="8">
    <source>
        <dbReference type="ARBA" id="ARBA00023136"/>
    </source>
</evidence>
<evidence type="ECO:0000313" key="13">
    <source>
        <dbReference type="Proteomes" id="UP000194127"/>
    </source>
</evidence>
<feature type="region of interest" description="Disordered" evidence="10">
    <location>
        <begin position="379"/>
        <end position="438"/>
    </location>
</feature>
<dbReference type="GO" id="GO:0000064">
    <property type="term" value="F:L-ornithine transmembrane transporter activity"/>
    <property type="evidence" value="ECO:0007669"/>
    <property type="project" value="TreeGrafter"/>
</dbReference>
<feature type="transmembrane region" description="Helical" evidence="11">
    <location>
        <begin position="728"/>
        <end position="745"/>
    </location>
</feature>
<dbReference type="SUPFAM" id="SSF103506">
    <property type="entry name" value="Mitochondrial carrier"/>
    <property type="match status" value="1"/>
</dbReference>
<keyword evidence="6 11" id="KW-1133">Transmembrane helix</keyword>
<evidence type="ECO:0000256" key="10">
    <source>
        <dbReference type="SAM" id="MobiDB-lite"/>
    </source>
</evidence>
<dbReference type="PROSITE" id="PS50920">
    <property type="entry name" value="SOLCAR"/>
    <property type="match status" value="3"/>
</dbReference>
<feature type="region of interest" description="Disordered" evidence="10">
    <location>
        <begin position="1"/>
        <end position="20"/>
    </location>
</feature>
<evidence type="ECO:0000256" key="6">
    <source>
        <dbReference type="ARBA" id="ARBA00022989"/>
    </source>
</evidence>
<keyword evidence="7" id="KW-0496">Mitochondrion</keyword>
<dbReference type="Pfam" id="PF00153">
    <property type="entry name" value="Mito_carr"/>
    <property type="match status" value="3"/>
</dbReference>
<dbReference type="RefSeq" id="XP_024344279.1">
    <property type="nucleotide sequence ID" value="XM_024482302.1"/>
</dbReference>
<dbReference type="Proteomes" id="UP000194127">
    <property type="component" value="Unassembled WGS sequence"/>
</dbReference>
<evidence type="ECO:0000256" key="9">
    <source>
        <dbReference type="PROSITE-ProRule" id="PRU00282"/>
    </source>
</evidence>
<evidence type="ECO:0000256" key="11">
    <source>
        <dbReference type="SAM" id="Phobius"/>
    </source>
</evidence>
<evidence type="ECO:0000256" key="5">
    <source>
        <dbReference type="ARBA" id="ARBA00022737"/>
    </source>
</evidence>
<gene>
    <name evidence="12" type="ORF">POSPLADRAFT_1068501</name>
</gene>
<dbReference type="EMBL" id="KZ110591">
    <property type="protein sequence ID" value="OSX67485.1"/>
    <property type="molecule type" value="Genomic_DNA"/>
</dbReference>
<keyword evidence="5" id="KW-0677">Repeat</keyword>
<evidence type="ECO:0000313" key="12">
    <source>
        <dbReference type="EMBL" id="OSX67485.1"/>
    </source>
</evidence>
<dbReference type="GO" id="GO:0031966">
    <property type="term" value="C:mitochondrial membrane"/>
    <property type="evidence" value="ECO:0007669"/>
    <property type="project" value="UniProtKB-SubCell"/>
</dbReference>
<feature type="compositionally biased region" description="Polar residues" evidence="10">
    <location>
        <begin position="223"/>
        <end position="234"/>
    </location>
</feature>